<dbReference type="Gene3D" id="1.10.287.130">
    <property type="match status" value="1"/>
</dbReference>
<dbReference type="PRINTS" id="PR00344">
    <property type="entry name" value="BCTRLSENSOR"/>
</dbReference>
<dbReference type="Pfam" id="PF00512">
    <property type="entry name" value="HisKA"/>
    <property type="match status" value="1"/>
</dbReference>
<name>A0A6B8RUD5_9BACL</name>
<dbReference type="GO" id="GO:0016020">
    <property type="term" value="C:membrane"/>
    <property type="evidence" value="ECO:0007669"/>
    <property type="project" value="UniProtKB-SubCell"/>
</dbReference>
<keyword evidence="10" id="KW-1133">Transmembrane helix</keyword>
<dbReference type="PROSITE" id="PS50109">
    <property type="entry name" value="HIS_KIN"/>
    <property type="match status" value="1"/>
</dbReference>
<evidence type="ECO:0000256" key="7">
    <source>
        <dbReference type="ARBA" id="ARBA00022741"/>
    </source>
</evidence>
<evidence type="ECO:0000256" key="11">
    <source>
        <dbReference type="ARBA" id="ARBA00023012"/>
    </source>
</evidence>
<evidence type="ECO:0000256" key="9">
    <source>
        <dbReference type="ARBA" id="ARBA00022840"/>
    </source>
</evidence>
<evidence type="ECO:0000256" key="6">
    <source>
        <dbReference type="ARBA" id="ARBA00022692"/>
    </source>
</evidence>
<accession>A0A6B8RUD5</accession>
<dbReference type="InterPro" id="IPR003594">
    <property type="entry name" value="HATPase_dom"/>
</dbReference>
<evidence type="ECO:0000256" key="10">
    <source>
        <dbReference type="ARBA" id="ARBA00022989"/>
    </source>
</evidence>
<evidence type="ECO:0000256" key="8">
    <source>
        <dbReference type="ARBA" id="ARBA00022777"/>
    </source>
</evidence>
<evidence type="ECO:0000256" key="5">
    <source>
        <dbReference type="ARBA" id="ARBA00022679"/>
    </source>
</evidence>
<evidence type="ECO:0000259" key="13">
    <source>
        <dbReference type="PROSITE" id="PS50109"/>
    </source>
</evidence>
<evidence type="ECO:0000256" key="1">
    <source>
        <dbReference type="ARBA" id="ARBA00000085"/>
    </source>
</evidence>
<comment type="subcellular location">
    <subcellularLocation>
        <location evidence="2">Membrane</location>
    </subcellularLocation>
</comment>
<dbReference type="OrthoDB" id="9792991at2"/>
<keyword evidence="6" id="KW-0812">Transmembrane</keyword>
<dbReference type="SMART" id="SM00388">
    <property type="entry name" value="HisKA"/>
    <property type="match status" value="1"/>
</dbReference>
<keyword evidence="4" id="KW-0597">Phosphoprotein</keyword>
<dbReference type="InterPro" id="IPR036890">
    <property type="entry name" value="HATPase_C_sf"/>
</dbReference>
<dbReference type="Proteomes" id="UP000426246">
    <property type="component" value="Chromosome"/>
</dbReference>
<dbReference type="RefSeq" id="WP_155705298.1">
    <property type="nucleotide sequence ID" value="NZ_CP034235.1"/>
</dbReference>
<dbReference type="PANTHER" id="PTHR43711">
    <property type="entry name" value="TWO-COMPONENT HISTIDINE KINASE"/>
    <property type="match status" value="1"/>
</dbReference>
<feature type="domain" description="Histidine kinase" evidence="13">
    <location>
        <begin position="92"/>
        <end position="309"/>
    </location>
</feature>
<dbReference type="EMBL" id="CP034235">
    <property type="protein sequence ID" value="QGR00032.1"/>
    <property type="molecule type" value="Genomic_DNA"/>
</dbReference>
<evidence type="ECO:0000256" key="12">
    <source>
        <dbReference type="ARBA" id="ARBA00023136"/>
    </source>
</evidence>
<dbReference type="InterPro" id="IPR036097">
    <property type="entry name" value="HisK_dim/P_sf"/>
</dbReference>
<dbReference type="SUPFAM" id="SSF47384">
    <property type="entry name" value="Homodimeric domain of signal transducing histidine kinase"/>
    <property type="match status" value="1"/>
</dbReference>
<sequence length="309" mass="35301">MIGLLLGIILILIILNLFQYRKRRSKSRELSYIHHKLALILKDNTTENLLLFTNDPELQLLLNDLNVILEHNREMTGSFTRKESSIKKMLANMSHDLKTPLTVVLGLTETISHDHTITDEERKRLLHKVHDKAQEILSLMNKFFDLARLESGDKELPLSLINLNEICINNILFFHESIVSQGIEAVVEIPQTLHFALANAEALDRILNNLISNSLRYGADGKVIGITLRSDADQLFIDVWDRGKGISEPHHKLIFERLFTLEDSRNHAYQGSGLGLTITKRLVELIGGKIQLQSIPYEKTVFTIVLRKF</sequence>
<evidence type="ECO:0000256" key="3">
    <source>
        <dbReference type="ARBA" id="ARBA00012438"/>
    </source>
</evidence>
<dbReference type="InterPro" id="IPR003661">
    <property type="entry name" value="HisK_dim/P_dom"/>
</dbReference>
<comment type="catalytic activity">
    <reaction evidence="1">
        <text>ATP + protein L-histidine = ADP + protein N-phospho-L-histidine.</text>
        <dbReference type="EC" id="2.7.13.3"/>
    </reaction>
</comment>
<dbReference type="FunFam" id="3.30.565.10:FF:000013">
    <property type="entry name" value="Two-component sensor histidine kinase"/>
    <property type="match status" value="1"/>
</dbReference>
<evidence type="ECO:0000256" key="2">
    <source>
        <dbReference type="ARBA" id="ARBA00004370"/>
    </source>
</evidence>
<dbReference type="InterPro" id="IPR005467">
    <property type="entry name" value="His_kinase_dom"/>
</dbReference>
<dbReference type="CDD" id="cd00082">
    <property type="entry name" value="HisKA"/>
    <property type="match status" value="1"/>
</dbReference>
<gene>
    <name evidence="14" type="ORF">EHS13_10605</name>
</gene>
<dbReference type="InterPro" id="IPR050736">
    <property type="entry name" value="Sensor_HK_Regulatory"/>
</dbReference>
<dbReference type="PANTHER" id="PTHR43711:SF26">
    <property type="entry name" value="SENSOR HISTIDINE KINASE RCSC"/>
    <property type="match status" value="1"/>
</dbReference>
<keyword evidence="7" id="KW-0547">Nucleotide-binding</keyword>
<dbReference type="Pfam" id="PF02518">
    <property type="entry name" value="HATPase_c"/>
    <property type="match status" value="1"/>
</dbReference>
<proteinExistence type="predicted"/>
<dbReference type="InterPro" id="IPR004358">
    <property type="entry name" value="Sig_transdc_His_kin-like_C"/>
</dbReference>
<keyword evidence="9" id="KW-0067">ATP-binding</keyword>
<keyword evidence="8 14" id="KW-0418">Kinase</keyword>
<dbReference type="KEGG" id="ppsc:EHS13_10605"/>
<evidence type="ECO:0000313" key="15">
    <source>
        <dbReference type="Proteomes" id="UP000426246"/>
    </source>
</evidence>
<keyword evidence="12" id="KW-0472">Membrane</keyword>
<dbReference type="AlphaFoldDB" id="A0A6B8RUD5"/>
<dbReference type="Gene3D" id="3.30.565.10">
    <property type="entry name" value="Histidine kinase-like ATPase, C-terminal domain"/>
    <property type="match status" value="1"/>
</dbReference>
<protein>
    <recommendedName>
        <fullName evidence="3">histidine kinase</fullName>
        <ecNumber evidence="3">2.7.13.3</ecNumber>
    </recommendedName>
</protein>
<dbReference type="GO" id="GO:0000155">
    <property type="term" value="F:phosphorelay sensor kinase activity"/>
    <property type="evidence" value="ECO:0007669"/>
    <property type="project" value="InterPro"/>
</dbReference>
<keyword evidence="15" id="KW-1185">Reference proteome</keyword>
<dbReference type="SMART" id="SM00387">
    <property type="entry name" value="HATPase_c"/>
    <property type="match status" value="1"/>
</dbReference>
<dbReference type="GO" id="GO:0005524">
    <property type="term" value="F:ATP binding"/>
    <property type="evidence" value="ECO:0007669"/>
    <property type="project" value="UniProtKB-KW"/>
</dbReference>
<keyword evidence="11" id="KW-0902">Two-component regulatory system</keyword>
<evidence type="ECO:0000256" key="4">
    <source>
        <dbReference type="ARBA" id="ARBA00022553"/>
    </source>
</evidence>
<keyword evidence="5" id="KW-0808">Transferase</keyword>
<organism evidence="14 15">
    <name type="scientific">Paenibacillus psychroresistens</name>
    <dbReference type="NCBI Taxonomy" id="1778678"/>
    <lineage>
        <taxon>Bacteria</taxon>
        <taxon>Bacillati</taxon>
        <taxon>Bacillota</taxon>
        <taxon>Bacilli</taxon>
        <taxon>Bacillales</taxon>
        <taxon>Paenibacillaceae</taxon>
        <taxon>Paenibacillus</taxon>
    </lineage>
</organism>
<reference evidence="15" key="1">
    <citation type="submission" date="2018-11" db="EMBL/GenBank/DDBJ databases">
        <title>Complete genome sequence of Paenibacillus sp. ML311-T8.</title>
        <authorList>
            <person name="Nam Y.-D."/>
            <person name="Kang J."/>
            <person name="Chung W.-H."/>
            <person name="Park Y.S."/>
        </authorList>
    </citation>
    <scope>NUCLEOTIDE SEQUENCE [LARGE SCALE GENOMIC DNA]</scope>
    <source>
        <strain evidence="15">ML311-T8</strain>
    </source>
</reference>
<dbReference type="SUPFAM" id="SSF55874">
    <property type="entry name" value="ATPase domain of HSP90 chaperone/DNA topoisomerase II/histidine kinase"/>
    <property type="match status" value="1"/>
</dbReference>
<evidence type="ECO:0000313" key="14">
    <source>
        <dbReference type="EMBL" id="QGR00032.1"/>
    </source>
</evidence>
<dbReference type="EC" id="2.7.13.3" evidence="3"/>